<reference evidence="3" key="2">
    <citation type="submission" date="2019-09" db="UniProtKB">
        <authorList>
            <consortium name="WormBaseParasite"/>
        </authorList>
    </citation>
    <scope>IDENTIFICATION</scope>
</reference>
<organism evidence="2 3">
    <name type="scientific">Heligmosomoides polygyrus</name>
    <name type="common">Parasitic roundworm</name>
    <dbReference type="NCBI Taxonomy" id="6339"/>
    <lineage>
        <taxon>Eukaryota</taxon>
        <taxon>Metazoa</taxon>
        <taxon>Ecdysozoa</taxon>
        <taxon>Nematoda</taxon>
        <taxon>Chromadorea</taxon>
        <taxon>Rhabditida</taxon>
        <taxon>Rhabditina</taxon>
        <taxon>Rhabditomorpha</taxon>
        <taxon>Strongyloidea</taxon>
        <taxon>Heligmosomidae</taxon>
        <taxon>Heligmosomoides</taxon>
    </lineage>
</organism>
<evidence type="ECO:0000313" key="3">
    <source>
        <dbReference type="WBParaSite" id="HPBE_0002336401-mRNA-1"/>
    </source>
</evidence>
<sequence>MAGAVLKNSFPMFRFRCAFVMHCRNVQFWTCGTGREQVAGLRHSVWHEFASATDSEQHDPSTLIVSGMYIVLRTCLLSQLSPYAVHPPRKNAPGRSGTVCVGITCHEALTEFQARSASRLQSKRTVLSGSPNVVKRYYPTINDQTGTRCAEFNVEA</sequence>
<evidence type="ECO:0000313" key="1">
    <source>
        <dbReference type="EMBL" id="VDP38310.1"/>
    </source>
</evidence>
<proteinExistence type="predicted"/>
<dbReference type="Proteomes" id="UP000050761">
    <property type="component" value="Unassembled WGS sequence"/>
</dbReference>
<dbReference type="AlphaFoldDB" id="A0A183GKZ4"/>
<accession>A0A3P8D4K3</accession>
<protein>
    <submittedName>
        <fullName evidence="3">Secreted protein</fullName>
    </submittedName>
</protein>
<name>A0A183GKZ4_HELPZ</name>
<dbReference type="WBParaSite" id="HPBE_0002336401-mRNA-1">
    <property type="protein sequence ID" value="HPBE_0002336401-mRNA-1"/>
    <property type="gene ID" value="HPBE_0002336401"/>
</dbReference>
<reference evidence="1 2" key="1">
    <citation type="submission" date="2018-11" db="EMBL/GenBank/DDBJ databases">
        <authorList>
            <consortium name="Pathogen Informatics"/>
        </authorList>
    </citation>
    <scope>NUCLEOTIDE SEQUENCE [LARGE SCALE GENOMIC DNA]</scope>
</reference>
<dbReference type="EMBL" id="UZAH01034980">
    <property type="protein sequence ID" value="VDP38310.1"/>
    <property type="molecule type" value="Genomic_DNA"/>
</dbReference>
<accession>A0A183GKZ4</accession>
<evidence type="ECO:0000313" key="2">
    <source>
        <dbReference type="Proteomes" id="UP000050761"/>
    </source>
</evidence>
<keyword evidence="2" id="KW-1185">Reference proteome</keyword>
<gene>
    <name evidence="1" type="ORF">HPBE_LOCUS23363</name>
</gene>